<proteinExistence type="inferred from homology"/>
<comment type="subcellular location">
    <subcellularLocation>
        <location evidence="1">Endomembrane system</location>
        <topology evidence="1">Multi-pass membrane protein</topology>
    </subcellularLocation>
</comment>
<keyword evidence="5 8" id="KW-0472">Membrane</keyword>
<dbReference type="Gramene" id="TVU19529">
    <property type="protein sequence ID" value="TVU19529"/>
    <property type="gene ID" value="EJB05_35680"/>
</dbReference>
<keyword evidence="2 8" id="KW-0812">Transmembrane</keyword>
<keyword evidence="3" id="KW-0732">Signal</keyword>
<feature type="compositionally biased region" description="Polar residues" evidence="7">
    <location>
        <begin position="229"/>
        <end position="240"/>
    </location>
</feature>
<evidence type="ECO:0000256" key="6">
    <source>
        <dbReference type="ARBA" id="ARBA00029467"/>
    </source>
</evidence>
<dbReference type="Proteomes" id="UP000324897">
    <property type="component" value="Chromosome 7"/>
</dbReference>
<accession>A0A5J9U768</accession>
<feature type="compositionally biased region" description="Basic and acidic residues" evidence="7">
    <location>
        <begin position="205"/>
        <end position="219"/>
    </location>
</feature>
<evidence type="ECO:0000256" key="7">
    <source>
        <dbReference type="SAM" id="MobiDB-lite"/>
    </source>
</evidence>
<dbReference type="OrthoDB" id="693611at2759"/>
<evidence type="ECO:0000256" key="5">
    <source>
        <dbReference type="ARBA" id="ARBA00023136"/>
    </source>
</evidence>
<feature type="transmembrane region" description="Helical" evidence="8">
    <location>
        <begin position="92"/>
        <end position="117"/>
    </location>
</feature>
<feature type="transmembrane region" description="Helical" evidence="8">
    <location>
        <begin position="51"/>
        <end position="80"/>
    </location>
</feature>
<comment type="caution">
    <text evidence="9">The sequence shown here is derived from an EMBL/GenBank/DDBJ whole genome shotgun (WGS) entry which is preliminary data.</text>
</comment>
<evidence type="ECO:0000256" key="4">
    <source>
        <dbReference type="ARBA" id="ARBA00022989"/>
    </source>
</evidence>
<evidence type="ECO:0000256" key="2">
    <source>
        <dbReference type="ARBA" id="ARBA00022692"/>
    </source>
</evidence>
<dbReference type="EMBL" id="RWGY01000029">
    <property type="protein sequence ID" value="TVU19529.1"/>
    <property type="molecule type" value="Genomic_DNA"/>
</dbReference>
<protein>
    <submittedName>
        <fullName evidence="9">Uncharacterized protein</fullName>
    </submittedName>
</protein>
<organism evidence="9 10">
    <name type="scientific">Eragrostis curvula</name>
    <name type="common">weeping love grass</name>
    <dbReference type="NCBI Taxonomy" id="38414"/>
    <lineage>
        <taxon>Eukaryota</taxon>
        <taxon>Viridiplantae</taxon>
        <taxon>Streptophyta</taxon>
        <taxon>Embryophyta</taxon>
        <taxon>Tracheophyta</taxon>
        <taxon>Spermatophyta</taxon>
        <taxon>Magnoliopsida</taxon>
        <taxon>Liliopsida</taxon>
        <taxon>Poales</taxon>
        <taxon>Poaceae</taxon>
        <taxon>PACMAD clade</taxon>
        <taxon>Chloridoideae</taxon>
        <taxon>Eragrostideae</taxon>
        <taxon>Eragrostidinae</taxon>
        <taxon>Eragrostis</taxon>
    </lineage>
</organism>
<dbReference type="InterPro" id="IPR009606">
    <property type="entry name" value="DEAL/Modifying_wall_lignin1/2"/>
</dbReference>
<dbReference type="Pfam" id="PF06749">
    <property type="entry name" value="DUF1218"/>
    <property type="match status" value="1"/>
</dbReference>
<name>A0A5J9U768_9POAL</name>
<keyword evidence="4 8" id="KW-1133">Transmembrane helix</keyword>
<evidence type="ECO:0000256" key="1">
    <source>
        <dbReference type="ARBA" id="ARBA00004127"/>
    </source>
</evidence>
<dbReference type="AlphaFoldDB" id="A0A5J9U768"/>
<evidence type="ECO:0000256" key="3">
    <source>
        <dbReference type="ARBA" id="ARBA00022729"/>
    </source>
</evidence>
<gene>
    <name evidence="9" type="ORF">EJB05_35680</name>
</gene>
<evidence type="ECO:0000313" key="10">
    <source>
        <dbReference type="Proteomes" id="UP000324897"/>
    </source>
</evidence>
<feature type="region of interest" description="Disordered" evidence="7">
    <location>
        <begin position="167"/>
        <end position="240"/>
    </location>
</feature>
<reference evidence="9 10" key="1">
    <citation type="journal article" date="2019" name="Sci. Rep.">
        <title>A high-quality genome of Eragrostis curvula grass provides insights into Poaceae evolution and supports new strategies to enhance forage quality.</title>
        <authorList>
            <person name="Carballo J."/>
            <person name="Santos B.A.C.M."/>
            <person name="Zappacosta D."/>
            <person name="Garbus I."/>
            <person name="Selva J.P."/>
            <person name="Gallo C.A."/>
            <person name="Diaz A."/>
            <person name="Albertini E."/>
            <person name="Caccamo M."/>
            <person name="Echenique V."/>
        </authorList>
    </citation>
    <scope>NUCLEOTIDE SEQUENCE [LARGE SCALE GENOMIC DNA]</scope>
    <source>
        <strain evidence="10">cv. Victoria</strain>
        <tissue evidence="9">Leaf</tissue>
    </source>
</reference>
<evidence type="ECO:0000256" key="8">
    <source>
        <dbReference type="SAM" id="Phobius"/>
    </source>
</evidence>
<feature type="non-terminal residue" evidence="9">
    <location>
        <position position="1"/>
    </location>
</feature>
<evidence type="ECO:0000313" key="9">
    <source>
        <dbReference type="EMBL" id="TVU19529.1"/>
    </source>
</evidence>
<sequence>MDFGVIVLSLVVGSFGVASAVVGFIADAKRLTWYDIDIDVYEGVCRYPPNAAFVLALVAVPLLLVAQIIASLAGGCCGCCRPQHGASESKRVVGIIAAVLSWIATFLAGGFYLNGAVWNAPVTRDIDTWCRLLRAGYFRLPALLSLAATVIAILSYIMLRARAPESRPSTAPVPAAGTSHPKPDVPQEPPVGEAVEVPQTQWSAHGHDQRQEQFPEVPRHPVGGYGRASNPQRTHPPQRQAQPAFEDVLLLYNVHPICNGMQERLTCGANKANVIDMKAEDKMRTWEHSLTSIS</sequence>
<dbReference type="GO" id="GO:0012505">
    <property type="term" value="C:endomembrane system"/>
    <property type="evidence" value="ECO:0007669"/>
    <property type="project" value="UniProtKB-SubCell"/>
</dbReference>
<dbReference type="InterPro" id="IPR052222">
    <property type="entry name" value="DESIGUAL"/>
</dbReference>
<keyword evidence="10" id="KW-1185">Reference proteome</keyword>
<dbReference type="PANTHER" id="PTHR31769">
    <property type="entry name" value="OS07G0462200 PROTEIN-RELATED"/>
    <property type="match status" value="1"/>
</dbReference>
<feature type="transmembrane region" description="Helical" evidence="8">
    <location>
        <begin position="137"/>
        <end position="159"/>
    </location>
</feature>
<comment type="similarity">
    <text evidence="6">Belongs to the DESIGUAL family.</text>
</comment>